<accession>A0A9N9FHB6</accession>
<sequence length="79" mass="8976">MKDIPFFCPTSFDYRLPIVRAACVVRGGDEEEIDDEKLTLDLEEIMEGRSARGEGDEGKGRERLELLEEENSKEKIGTI</sequence>
<protein>
    <submittedName>
        <fullName evidence="2">5413_t:CDS:1</fullName>
    </submittedName>
</protein>
<dbReference type="EMBL" id="CAJVPK010000650">
    <property type="protein sequence ID" value="CAG8536181.1"/>
    <property type="molecule type" value="Genomic_DNA"/>
</dbReference>
<evidence type="ECO:0000256" key="1">
    <source>
        <dbReference type="SAM" id="MobiDB-lite"/>
    </source>
</evidence>
<dbReference type="AlphaFoldDB" id="A0A9N9FHB6"/>
<gene>
    <name evidence="2" type="ORF">DEBURN_LOCUS6384</name>
</gene>
<evidence type="ECO:0000313" key="3">
    <source>
        <dbReference type="Proteomes" id="UP000789706"/>
    </source>
</evidence>
<evidence type="ECO:0000313" key="2">
    <source>
        <dbReference type="EMBL" id="CAG8536181.1"/>
    </source>
</evidence>
<name>A0A9N9FHB6_9GLOM</name>
<proteinExistence type="predicted"/>
<reference evidence="2" key="1">
    <citation type="submission" date="2021-06" db="EMBL/GenBank/DDBJ databases">
        <authorList>
            <person name="Kallberg Y."/>
            <person name="Tangrot J."/>
            <person name="Rosling A."/>
        </authorList>
    </citation>
    <scope>NUCLEOTIDE SEQUENCE</scope>
    <source>
        <strain evidence="2">AZ414A</strain>
    </source>
</reference>
<comment type="caution">
    <text evidence="2">The sequence shown here is derived from an EMBL/GenBank/DDBJ whole genome shotgun (WGS) entry which is preliminary data.</text>
</comment>
<feature type="region of interest" description="Disordered" evidence="1">
    <location>
        <begin position="48"/>
        <end position="79"/>
    </location>
</feature>
<keyword evidence="3" id="KW-1185">Reference proteome</keyword>
<organism evidence="2 3">
    <name type="scientific">Diversispora eburnea</name>
    <dbReference type="NCBI Taxonomy" id="1213867"/>
    <lineage>
        <taxon>Eukaryota</taxon>
        <taxon>Fungi</taxon>
        <taxon>Fungi incertae sedis</taxon>
        <taxon>Mucoromycota</taxon>
        <taxon>Glomeromycotina</taxon>
        <taxon>Glomeromycetes</taxon>
        <taxon>Diversisporales</taxon>
        <taxon>Diversisporaceae</taxon>
        <taxon>Diversispora</taxon>
    </lineage>
</organism>
<dbReference type="Proteomes" id="UP000789706">
    <property type="component" value="Unassembled WGS sequence"/>
</dbReference>